<protein>
    <recommendedName>
        <fullName evidence="10">Myb-like domain-containing protein</fullName>
    </recommendedName>
</protein>
<accession>A0AAN6QQF6</accession>
<proteinExistence type="predicted"/>
<evidence type="ECO:0008006" key="10">
    <source>
        <dbReference type="Google" id="ProtNLM"/>
    </source>
</evidence>
<feature type="compositionally biased region" description="Basic and acidic residues" evidence="4">
    <location>
        <begin position="431"/>
        <end position="442"/>
    </location>
</feature>
<dbReference type="PANTHER" id="PTHR46380">
    <property type="entry name" value="CYCLIN-D-BINDING MYB-LIKE TRANSCRIPTION FACTOR 1"/>
    <property type="match status" value="1"/>
</dbReference>
<feature type="region of interest" description="Disordered" evidence="4">
    <location>
        <begin position="153"/>
        <end position="201"/>
    </location>
</feature>
<feature type="domain" description="HTH myb-type" evidence="7">
    <location>
        <begin position="842"/>
        <end position="890"/>
    </location>
</feature>
<feature type="domain" description="SANT" evidence="6">
    <location>
        <begin position="844"/>
        <end position="882"/>
    </location>
</feature>
<dbReference type="GO" id="GO:0000976">
    <property type="term" value="F:transcription cis-regulatory region binding"/>
    <property type="evidence" value="ECO:0007669"/>
    <property type="project" value="TreeGrafter"/>
</dbReference>
<evidence type="ECO:0000259" key="7">
    <source>
        <dbReference type="PROSITE" id="PS51294"/>
    </source>
</evidence>
<dbReference type="Gene3D" id="1.10.10.60">
    <property type="entry name" value="Homeodomain-like"/>
    <property type="match status" value="1"/>
</dbReference>
<keyword evidence="9" id="KW-1185">Reference proteome</keyword>
<reference evidence="8" key="1">
    <citation type="submission" date="2023-06" db="EMBL/GenBank/DDBJ databases">
        <title>Black Yeasts Isolated from many extreme environments.</title>
        <authorList>
            <person name="Coleine C."/>
            <person name="Stajich J.E."/>
            <person name="Selbmann L."/>
        </authorList>
    </citation>
    <scope>NUCLEOTIDE SEQUENCE</scope>
    <source>
        <strain evidence="8">CCFEE 5200</strain>
    </source>
</reference>
<feature type="region of interest" description="Disordered" evidence="4">
    <location>
        <begin position="19"/>
        <end position="48"/>
    </location>
</feature>
<dbReference type="InterPro" id="IPR051651">
    <property type="entry name" value="DMTF1_DNA-bind_reg"/>
</dbReference>
<feature type="region of interest" description="Disordered" evidence="4">
    <location>
        <begin position="277"/>
        <end position="448"/>
    </location>
</feature>
<dbReference type="InterPro" id="IPR017930">
    <property type="entry name" value="Myb_dom"/>
</dbReference>
<name>A0AAN6QQF6_9PEZI</name>
<dbReference type="InterPro" id="IPR009057">
    <property type="entry name" value="Homeodomain-like_sf"/>
</dbReference>
<dbReference type="EMBL" id="JAUJLE010000118">
    <property type="protein sequence ID" value="KAK0980271.1"/>
    <property type="molecule type" value="Genomic_DNA"/>
</dbReference>
<dbReference type="SUPFAM" id="SSF46689">
    <property type="entry name" value="Homeodomain-like"/>
    <property type="match status" value="1"/>
</dbReference>
<keyword evidence="2" id="KW-0238">DNA-binding</keyword>
<evidence type="ECO:0000313" key="8">
    <source>
        <dbReference type="EMBL" id="KAK0980271.1"/>
    </source>
</evidence>
<evidence type="ECO:0000256" key="4">
    <source>
        <dbReference type="SAM" id="MobiDB-lite"/>
    </source>
</evidence>
<feature type="region of interest" description="Disordered" evidence="4">
    <location>
        <begin position="227"/>
        <end position="253"/>
    </location>
</feature>
<feature type="compositionally biased region" description="Basic and acidic residues" evidence="4">
    <location>
        <begin position="694"/>
        <end position="715"/>
    </location>
</feature>
<dbReference type="PROSITE" id="PS50090">
    <property type="entry name" value="MYB_LIKE"/>
    <property type="match status" value="2"/>
</dbReference>
<evidence type="ECO:0000313" key="9">
    <source>
        <dbReference type="Proteomes" id="UP001175353"/>
    </source>
</evidence>
<organism evidence="8 9">
    <name type="scientific">Friedmanniomyces endolithicus</name>
    <dbReference type="NCBI Taxonomy" id="329885"/>
    <lineage>
        <taxon>Eukaryota</taxon>
        <taxon>Fungi</taxon>
        <taxon>Dikarya</taxon>
        <taxon>Ascomycota</taxon>
        <taxon>Pezizomycotina</taxon>
        <taxon>Dothideomycetes</taxon>
        <taxon>Dothideomycetidae</taxon>
        <taxon>Mycosphaerellales</taxon>
        <taxon>Teratosphaeriaceae</taxon>
        <taxon>Friedmanniomyces</taxon>
    </lineage>
</organism>
<dbReference type="Pfam" id="PF00249">
    <property type="entry name" value="Myb_DNA-binding"/>
    <property type="match status" value="1"/>
</dbReference>
<evidence type="ECO:0000256" key="3">
    <source>
        <dbReference type="ARBA" id="ARBA00023242"/>
    </source>
</evidence>
<dbReference type="GO" id="GO:0003700">
    <property type="term" value="F:DNA-binding transcription factor activity"/>
    <property type="evidence" value="ECO:0007669"/>
    <property type="project" value="TreeGrafter"/>
</dbReference>
<dbReference type="AlphaFoldDB" id="A0AAN6QQF6"/>
<feature type="domain" description="Myb-like" evidence="5">
    <location>
        <begin position="841"/>
        <end position="886"/>
    </location>
</feature>
<feature type="compositionally biased region" description="Basic and acidic residues" evidence="4">
    <location>
        <begin position="170"/>
        <end position="192"/>
    </location>
</feature>
<evidence type="ECO:0000256" key="2">
    <source>
        <dbReference type="ARBA" id="ARBA00023125"/>
    </source>
</evidence>
<feature type="compositionally biased region" description="Basic and acidic residues" evidence="4">
    <location>
        <begin position="335"/>
        <end position="344"/>
    </location>
</feature>
<dbReference type="SMART" id="SM00717">
    <property type="entry name" value="SANT"/>
    <property type="match status" value="2"/>
</dbReference>
<feature type="compositionally biased region" description="Basic and acidic residues" evidence="4">
    <location>
        <begin position="357"/>
        <end position="367"/>
    </location>
</feature>
<dbReference type="GO" id="GO:0005634">
    <property type="term" value="C:nucleus"/>
    <property type="evidence" value="ECO:0007669"/>
    <property type="project" value="UniProtKB-SubCell"/>
</dbReference>
<feature type="compositionally biased region" description="Basic residues" evidence="4">
    <location>
        <begin position="1171"/>
        <end position="1183"/>
    </location>
</feature>
<dbReference type="InterPro" id="IPR017884">
    <property type="entry name" value="SANT_dom"/>
</dbReference>
<feature type="compositionally biased region" description="Basic and acidic residues" evidence="4">
    <location>
        <begin position="227"/>
        <end position="236"/>
    </location>
</feature>
<keyword evidence="3" id="KW-0539">Nucleus</keyword>
<feature type="region of interest" description="Disordered" evidence="4">
    <location>
        <begin position="1151"/>
        <end position="1219"/>
    </location>
</feature>
<evidence type="ECO:0000259" key="5">
    <source>
        <dbReference type="PROSITE" id="PS50090"/>
    </source>
</evidence>
<feature type="compositionally biased region" description="Basic and acidic residues" evidence="4">
    <location>
        <begin position="1151"/>
        <end position="1163"/>
    </location>
</feature>
<feature type="compositionally biased region" description="Basic and acidic residues" evidence="4">
    <location>
        <begin position="287"/>
        <end position="296"/>
    </location>
</feature>
<feature type="compositionally biased region" description="Basic and acidic residues" evidence="4">
    <location>
        <begin position="723"/>
        <end position="734"/>
    </location>
</feature>
<dbReference type="PROSITE" id="PS51294">
    <property type="entry name" value="HTH_MYB"/>
    <property type="match status" value="1"/>
</dbReference>
<dbReference type="PANTHER" id="PTHR46380:SF2">
    <property type="entry name" value="CYCLIN-D-BINDING MYB-LIKE TRANSCRIPTION FACTOR 1"/>
    <property type="match status" value="1"/>
</dbReference>
<feature type="compositionally biased region" description="Basic and acidic residues" evidence="4">
    <location>
        <begin position="21"/>
        <end position="35"/>
    </location>
</feature>
<dbReference type="PROSITE" id="PS51293">
    <property type="entry name" value="SANT"/>
    <property type="match status" value="1"/>
</dbReference>
<evidence type="ECO:0000259" key="6">
    <source>
        <dbReference type="PROSITE" id="PS51293"/>
    </source>
</evidence>
<sequence>MRPNTSYRVEIAIVSSASQRRFPERPRKAARDVPKRLTQLGAPGSRRSSAAACPAITHLQSKIASLGQACHLRNDGSLFTRIGRLHRSIDPEWATDLANVQRRHGKHLDQRRDMGHIRFDDEGAAPIIRPVHRSDQPRTVYKPPRRSLQINTKFAPNAAAEEPQRKRRRLVDDRFGSSGDTRRQGKFKDGKPCKAHGRLGDPLVLKQESTIRPAVSVAVAEVVRTRDAGGERVSAKREKKRKRQSDIGRVGGVAGEHAVKGAVGSVPAESVPVDTALSKEKKRIRKRDAAAKEDNGLAKAAANGTTEPSGVTDYAPEATTKTTNRNPKPRKPKKPRTDIKDTALKHSPPADATTEDIDQKPVHDLKVDLATPTPGEVMPQPAAKKQKRKHARHEDQSFAADPCLEGQASAVRNPDSKKRKRHSLTVSTPKTEAEDAPAERTRPGVGDTIDTAGIIKGEQSKPTNQNVPWPAPKVKVEADVQCNNQGQEPEGVHGRVPRSEIDFEKVISEIQWALDDIQRVCSLLPHGYNKRTPPSAWLQEIQWNVRNLGDHFHRHLAQDDDALMRAWNIVCEKYVHGLPRKYYFATGDGWRRQYLRYVKKGEGEEEHRKRADRALRVRSAHAMGLKDHHSQLESFLTSESADKGIQLLRRVPSDAVPAGSQEMTQPGSQRVVLECFVDKSIQGHVPVLDMSEPYVRRPEPETEPRRGGVESKGEGKYLLGSREGVHPDRARDSISPEFQRPGRRRSPGFNLDRHTHTFLPDPVETGPAKGEFTNIEKAAADDVLEYTCKTYDLDSFETRGNMAHWKKLLPELKTEMRHALPNRTADAVRGFCQRRYVPKTEGFWTKEEDEMLLKAHEQHNNRWTAVAGLVGGRTPQQCRDRYWNNLHFGKGFEGGLWARDEETKLISVVSECMEQIKQAIIDKGDLVNEMEELESFLAWNVVSEKMGTQRSNHKVRKKWRQLRRKNPDLLKALKDAHRPALAVTVWHHDGRSDLQKRAAAQYRSFEKGDTYDVLVEIHTAITDHEKIWGDEVAVWTIIGRRSQGSRFSSALMRKAYQEALGIYETKKAVRAATTIAGKAKAMAERMERHRERRGTAFTRVYTPDLRRKKLALSKELVERSGDDVDVALARRQQTLKRRRQRRWRDKARERMLEGENGEEENRAAVENAPARRPRPVRLSKSKKVPLSTEMVGYSDEDENTDTGNNPCPKSGSDRGNADV</sequence>
<dbReference type="CDD" id="cd00167">
    <property type="entry name" value="SANT"/>
    <property type="match status" value="1"/>
</dbReference>
<comment type="subcellular location">
    <subcellularLocation>
        <location evidence="1">Nucleus</location>
    </subcellularLocation>
</comment>
<comment type="caution">
    <text evidence="8">The sequence shown here is derived from an EMBL/GenBank/DDBJ whole genome shotgun (WGS) entry which is preliminary data.</text>
</comment>
<gene>
    <name evidence="8" type="ORF">LTR91_012346</name>
</gene>
<dbReference type="Proteomes" id="UP001175353">
    <property type="component" value="Unassembled WGS sequence"/>
</dbReference>
<feature type="region of interest" description="Disordered" evidence="4">
    <location>
        <begin position="691"/>
        <end position="769"/>
    </location>
</feature>
<evidence type="ECO:0000256" key="1">
    <source>
        <dbReference type="ARBA" id="ARBA00004123"/>
    </source>
</evidence>
<dbReference type="InterPro" id="IPR001005">
    <property type="entry name" value="SANT/Myb"/>
</dbReference>
<feature type="domain" description="Myb-like" evidence="5">
    <location>
        <begin position="889"/>
        <end position="963"/>
    </location>
</feature>